<evidence type="ECO:0000313" key="11">
    <source>
        <dbReference type="Proteomes" id="UP000639396"/>
    </source>
</evidence>
<keyword evidence="5" id="KW-0547">Nucleotide-binding</keyword>
<keyword evidence="6 10" id="KW-0418">Kinase</keyword>
<dbReference type="PANTHER" id="PTHR43547:SF2">
    <property type="entry name" value="HYBRID SIGNAL TRANSDUCTION HISTIDINE KINASE C"/>
    <property type="match status" value="1"/>
</dbReference>
<dbReference type="EMBL" id="JACXJA010000010">
    <property type="protein sequence ID" value="MBD2862224.1"/>
    <property type="molecule type" value="Genomic_DNA"/>
</dbReference>
<keyword evidence="7" id="KW-0067">ATP-binding</keyword>
<dbReference type="InterPro" id="IPR003594">
    <property type="entry name" value="HATPase_dom"/>
</dbReference>
<keyword evidence="4" id="KW-0808">Transferase</keyword>
<dbReference type="InterPro" id="IPR036890">
    <property type="entry name" value="HATPase_C_sf"/>
</dbReference>
<dbReference type="Proteomes" id="UP000639396">
    <property type="component" value="Unassembled WGS sequence"/>
</dbReference>
<dbReference type="AlphaFoldDB" id="A0A927C7D8"/>
<sequence length="73" mass="8187">MGIDVKDSGRGIPEEDRPYNFERFYRGSNKKYKTGLGLGLPFSLMLAKVQNGSLYLKHSSSESTVVTLTLPYK</sequence>
<name>A0A927C7D8_9BACL</name>
<evidence type="ECO:0000256" key="5">
    <source>
        <dbReference type="ARBA" id="ARBA00022741"/>
    </source>
</evidence>
<dbReference type="Pfam" id="PF02518">
    <property type="entry name" value="HATPase_c"/>
    <property type="match status" value="1"/>
</dbReference>
<dbReference type="PANTHER" id="PTHR43547">
    <property type="entry name" value="TWO-COMPONENT HISTIDINE KINASE"/>
    <property type="match status" value="1"/>
</dbReference>
<evidence type="ECO:0000256" key="6">
    <source>
        <dbReference type="ARBA" id="ARBA00022777"/>
    </source>
</evidence>
<evidence type="ECO:0000256" key="3">
    <source>
        <dbReference type="ARBA" id="ARBA00022553"/>
    </source>
</evidence>
<evidence type="ECO:0000313" key="10">
    <source>
        <dbReference type="EMBL" id="MBD2862224.1"/>
    </source>
</evidence>
<dbReference type="InterPro" id="IPR005467">
    <property type="entry name" value="His_kinase_dom"/>
</dbReference>
<protein>
    <recommendedName>
        <fullName evidence="2">histidine kinase</fullName>
        <ecNumber evidence="2">2.7.13.3</ecNumber>
    </recommendedName>
</protein>
<dbReference type="SUPFAM" id="SSF55874">
    <property type="entry name" value="ATPase domain of HSP90 chaperone/DNA topoisomerase II/histidine kinase"/>
    <property type="match status" value="1"/>
</dbReference>
<dbReference type="PRINTS" id="PR00344">
    <property type="entry name" value="BCTRLSENSOR"/>
</dbReference>
<keyword evidence="3" id="KW-0597">Phosphoprotein</keyword>
<keyword evidence="11" id="KW-1185">Reference proteome</keyword>
<dbReference type="RefSeq" id="WP_190926930.1">
    <property type="nucleotide sequence ID" value="NZ_JACXJA010000010.1"/>
</dbReference>
<dbReference type="GO" id="GO:0005524">
    <property type="term" value="F:ATP binding"/>
    <property type="evidence" value="ECO:0007669"/>
    <property type="project" value="UniProtKB-KW"/>
</dbReference>
<dbReference type="PROSITE" id="PS50109">
    <property type="entry name" value="HIS_KIN"/>
    <property type="match status" value="1"/>
</dbReference>
<evidence type="ECO:0000256" key="8">
    <source>
        <dbReference type="ARBA" id="ARBA00023012"/>
    </source>
</evidence>
<gene>
    <name evidence="10" type="ORF">IDH45_09535</name>
</gene>
<organism evidence="10 11">
    <name type="scientific">Paenibacillus oceani</name>
    <dbReference type="NCBI Taxonomy" id="2772510"/>
    <lineage>
        <taxon>Bacteria</taxon>
        <taxon>Bacillati</taxon>
        <taxon>Bacillota</taxon>
        <taxon>Bacilli</taxon>
        <taxon>Bacillales</taxon>
        <taxon>Paenibacillaceae</taxon>
        <taxon>Paenibacillus</taxon>
    </lineage>
</organism>
<dbReference type="CDD" id="cd00075">
    <property type="entry name" value="HATPase"/>
    <property type="match status" value="1"/>
</dbReference>
<dbReference type="InterPro" id="IPR004358">
    <property type="entry name" value="Sig_transdc_His_kin-like_C"/>
</dbReference>
<comment type="caution">
    <text evidence="10">The sequence shown here is derived from an EMBL/GenBank/DDBJ whole genome shotgun (WGS) entry which is preliminary data.</text>
</comment>
<dbReference type="Gene3D" id="3.30.565.10">
    <property type="entry name" value="Histidine kinase-like ATPase, C-terminal domain"/>
    <property type="match status" value="1"/>
</dbReference>
<keyword evidence="8" id="KW-0902">Two-component regulatory system</keyword>
<dbReference type="EC" id="2.7.13.3" evidence="2"/>
<evidence type="ECO:0000259" key="9">
    <source>
        <dbReference type="PROSITE" id="PS50109"/>
    </source>
</evidence>
<evidence type="ECO:0000256" key="4">
    <source>
        <dbReference type="ARBA" id="ARBA00022679"/>
    </source>
</evidence>
<evidence type="ECO:0000256" key="2">
    <source>
        <dbReference type="ARBA" id="ARBA00012438"/>
    </source>
</evidence>
<evidence type="ECO:0000256" key="1">
    <source>
        <dbReference type="ARBA" id="ARBA00000085"/>
    </source>
</evidence>
<evidence type="ECO:0000256" key="7">
    <source>
        <dbReference type="ARBA" id="ARBA00022840"/>
    </source>
</evidence>
<dbReference type="GO" id="GO:0000155">
    <property type="term" value="F:phosphorelay sensor kinase activity"/>
    <property type="evidence" value="ECO:0007669"/>
    <property type="project" value="TreeGrafter"/>
</dbReference>
<reference evidence="10" key="1">
    <citation type="submission" date="2020-09" db="EMBL/GenBank/DDBJ databases">
        <title>A novel bacterium of genus Paenibacillus, isolated from South China Sea.</title>
        <authorList>
            <person name="Huang H."/>
            <person name="Mo K."/>
            <person name="Hu Y."/>
        </authorList>
    </citation>
    <scope>NUCLEOTIDE SEQUENCE</scope>
    <source>
        <strain evidence="10">IB182363</strain>
    </source>
</reference>
<accession>A0A927C7D8</accession>
<proteinExistence type="predicted"/>
<feature type="domain" description="Histidine kinase" evidence="9">
    <location>
        <begin position="1"/>
        <end position="73"/>
    </location>
</feature>
<comment type="catalytic activity">
    <reaction evidence="1">
        <text>ATP + protein L-histidine = ADP + protein N-phospho-L-histidine.</text>
        <dbReference type="EC" id="2.7.13.3"/>
    </reaction>
</comment>